<evidence type="ECO:0000313" key="1">
    <source>
        <dbReference type="EMBL" id="MFC7746900.1"/>
    </source>
</evidence>
<name>A0ABW2UWF8_9BACI</name>
<dbReference type="EMBL" id="JBHTGR010000011">
    <property type="protein sequence ID" value="MFC7746900.1"/>
    <property type="molecule type" value="Genomic_DNA"/>
</dbReference>
<protein>
    <submittedName>
        <fullName evidence="1">Uncharacterized protein</fullName>
    </submittedName>
</protein>
<proteinExistence type="predicted"/>
<keyword evidence="2" id="KW-1185">Reference proteome</keyword>
<comment type="caution">
    <text evidence="1">The sequence shown here is derived from an EMBL/GenBank/DDBJ whole genome shotgun (WGS) entry which is preliminary data.</text>
</comment>
<evidence type="ECO:0000313" key="2">
    <source>
        <dbReference type="Proteomes" id="UP001596620"/>
    </source>
</evidence>
<gene>
    <name evidence="1" type="ORF">ACFQU8_06580</name>
</gene>
<accession>A0ABW2UWF8</accession>
<reference evidence="2" key="1">
    <citation type="journal article" date="2019" name="Int. J. Syst. Evol. Microbiol.">
        <title>The Global Catalogue of Microorganisms (GCM) 10K type strain sequencing project: providing services to taxonomists for standard genome sequencing and annotation.</title>
        <authorList>
            <consortium name="The Broad Institute Genomics Platform"/>
            <consortium name="The Broad Institute Genome Sequencing Center for Infectious Disease"/>
            <person name="Wu L."/>
            <person name="Ma J."/>
        </authorList>
    </citation>
    <scope>NUCLEOTIDE SEQUENCE [LARGE SCALE GENOMIC DNA]</scope>
    <source>
        <strain evidence="2">JCM 30234</strain>
    </source>
</reference>
<dbReference type="RefSeq" id="WP_382358415.1">
    <property type="nucleotide sequence ID" value="NZ_JBHTGR010000011.1"/>
</dbReference>
<dbReference type="Proteomes" id="UP001596620">
    <property type="component" value="Unassembled WGS sequence"/>
</dbReference>
<organism evidence="1 2">
    <name type="scientific">Lentibacillus kimchii</name>
    <dbReference type="NCBI Taxonomy" id="1542911"/>
    <lineage>
        <taxon>Bacteria</taxon>
        <taxon>Bacillati</taxon>
        <taxon>Bacillota</taxon>
        <taxon>Bacilli</taxon>
        <taxon>Bacillales</taxon>
        <taxon>Bacillaceae</taxon>
        <taxon>Lentibacillus</taxon>
    </lineage>
</organism>
<sequence>MVVNHAGTLTQDYFKSYIKLIMNVNECPLEETKNIAFKQLFGTNESRFGKETYKNFLLAYQKLENEIE</sequence>